<proteinExistence type="predicted"/>
<dbReference type="Pfam" id="PF12698">
    <property type="entry name" value="ABC2_membrane_3"/>
    <property type="match status" value="1"/>
</dbReference>
<evidence type="ECO:0000256" key="4">
    <source>
        <dbReference type="ARBA" id="ARBA00023136"/>
    </source>
</evidence>
<dbReference type="EMBL" id="CP014873">
    <property type="protein sequence ID" value="ANK61448.1"/>
    <property type="molecule type" value="Genomic_DNA"/>
</dbReference>
<evidence type="ECO:0000313" key="5">
    <source>
        <dbReference type="EMBL" id="ANK61448.1"/>
    </source>
</evidence>
<dbReference type="STRING" id="375175.AYR53_00940"/>
<gene>
    <name evidence="5" type="ORF">AYR53_00940</name>
</gene>
<keyword evidence="4" id="KW-0472">Membrane</keyword>
<evidence type="ECO:0000256" key="2">
    <source>
        <dbReference type="ARBA" id="ARBA00022692"/>
    </source>
</evidence>
<keyword evidence="3" id="KW-1133">Transmembrane helix</keyword>
<evidence type="ECO:0000256" key="3">
    <source>
        <dbReference type="ARBA" id="ARBA00022989"/>
    </source>
</evidence>
<dbReference type="AlphaFoldDB" id="A0A192GZI1"/>
<evidence type="ECO:0000313" key="6">
    <source>
        <dbReference type="Proteomes" id="UP000078582"/>
    </source>
</evidence>
<comment type="subcellular location">
    <subcellularLocation>
        <location evidence="1">Membrane</location>
        <topology evidence="1">Multi-pass membrane protein</topology>
    </subcellularLocation>
</comment>
<dbReference type="GO" id="GO:0140359">
    <property type="term" value="F:ABC-type transporter activity"/>
    <property type="evidence" value="ECO:0007669"/>
    <property type="project" value="InterPro"/>
</dbReference>
<dbReference type="InterPro" id="IPR013525">
    <property type="entry name" value="ABC2_TM"/>
</dbReference>
<dbReference type="InterPro" id="IPR051328">
    <property type="entry name" value="T7SS_ABC-Transporter"/>
</dbReference>
<dbReference type="PANTHER" id="PTHR43077:SF5">
    <property type="entry name" value="PHAGE INFECTION PROTEIN"/>
    <property type="match status" value="1"/>
</dbReference>
<protein>
    <submittedName>
        <fullName evidence="5">Uncharacterized protein</fullName>
    </submittedName>
</protein>
<sequence length="441" mass="47822">MKLKKFLFSRGPILSLIVAILFGVFVFMIYYSGYHAMPTNLDQLSVTVVNQDKASQKLQGQLKSALPFDHVKTTENLSQAKKDLNDRKTNFIVAIPDNFQANIKQNKSTALNFYINESMQTSVVSSMRTIAKTIGANVNQQVIVQKGQTMLTESQLGILQKSVATQKSALEKEVAAGKQTIAAAPAASQPALSAQLQQKTQAGTQKIQSTANTQESAIKQKVAQTYKPVSNSVKTKIHRVNKVKSGMNNSMAPFIANLAIYLGSLIGVLVLYGTYVKFAKQFGRFQSFGLLEVTMAILAIVSTSIVSASIVWSMGLAGSKFVGLWINHSLMLFAAYNLNAVLVLILGQVATTLNIFLTMIQVVAGAGTLPVASLNGFFTVAHYVSPIYYGVMSDFNTMYGGPSSTSLLLQLGLLIVGLIVVNLIIVTFRKKQPMLQLESLS</sequence>
<accession>A0A192GZI1</accession>
<reference evidence="5 6" key="1">
    <citation type="submission" date="2016-03" db="EMBL/GenBank/DDBJ databases">
        <title>Pediococcus and Lactobacillus from brewery environment - whole genome sequencing and assembly.</title>
        <authorList>
            <person name="Behr J."/>
            <person name="Geissler A.J."/>
            <person name="Vogel R.F."/>
        </authorList>
    </citation>
    <scope>NUCLEOTIDE SEQUENCE [LARGE SCALE GENOMIC DNA]</scope>
    <source>
        <strain evidence="5 6">TMW 1.1989</strain>
    </source>
</reference>
<dbReference type="Gene3D" id="3.40.1710.10">
    <property type="entry name" value="abc type-2 transporter like domain"/>
    <property type="match status" value="1"/>
</dbReference>
<dbReference type="GO" id="GO:0016020">
    <property type="term" value="C:membrane"/>
    <property type="evidence" value="ECO:0007669"/>
    <property type="project" value="UniProtKB-SubCell"/>
</dbReference>
<organism evidence="5 6">
    <name type="scientific">Loigolactobacillus backii</name>
    <dbReference type="NCBI Taxonomy" id="375175"/>
    <lineage>
        <taxon>Bacteria</taxon>
        <taxon>Bacillati</taxon>
        <taxon>Bacillota</taxon>
        <taxon>Bacilli</taxon>
        <taxon>Lactobacillales</taxon>
        <taxon>Lactobacillaceae</taxon>
        <taxon>Loigolactobacillus</taxon>
    </lineage>
</organism>
<dbReference type="RefSeq" id="WP_068279819.1">
    <property type="nucleotide sequence ID" value="NZ_CP014873.1"/>
</dbReference>
<dbReference type="Proteomes" id="UP000078582">
    <property type="component" value="Chromosome"/>
</dbReference>
<keyword evidence="2" id="KW-0812">Transmembrane</keyword>
<dbReference type="OrthoDB" id="2208410at2"/>
<evidence type="ECO:0000256" key="1">
    <source>
        <dbReference type="ARBA" id="ARBA00004141"/>
    </source>
</evidence>
<keyword evidence="6" id="KW-1185">Reference proteome</keyword>
<name>A0A192GZI1_9LACO</name>
<dbReference type="GeneID" id="42980801"/>
<dbReference type="PANTHER" id="PTHR43077">
    <property type="entry name" value="TRANSPORT PERMEASE YVFS-RELATED"/>
    <property type="match status" value="1"/>
</dbReference>